<feature type="non-terminal residue" evidence="1">
    <location>
        <position position="108"/>
    </location>
</feature>
<sequence>FGHGAVGRVAGIGDEHRVAGFQKRHPDVHQAFFGASQGQHFGGGVEGHAVAFLVESRHRLAQCGRALVALVAVGRGLGGSGRQGRYHAGVGRQIGAADAQADDIGPGR</sequence>
<comment type="caution">
    <text evidence="1">The sequence shown here is derived from an EMBL/GenBank/DDBJ whole genome shotgun (WGS) entry which is preliminary data.</text>
</comment>
<name>A0A699WQ59_TANCI</name>
<feature type="non-terminal residue" evidence="1">
    <location>
        <position position="1"/>
    </location>
</feature>
<evidence type="ECO:0000313" key="1">
    <source>
        <dbReference type="EMBL" id="GFD49009.1"/>
    </source>
</evidence>
<gene>
    <name evidence="1" type="ORF">Tci_920978</name>
</gene>
<reference evidence="1" key="1">
    <citation type="journal article" date="2019" name="Sci. Rep.">
        <title>Draft genome of Tanacetum cinerariifolium, the natural source of mosquito coil.</title>
        <authorList>
            <person name="Yamashiro T."/>
            <person name="Shiraishi A."/>
            <person name="Satake H."/>
            <person name="Nakayama K."/>
        </authorList>
    </citation>
    <scope>NUCLEOTIDE SEQUENCE</scope>
</reference>
<protein>
    <submittedName>
        <fullName evidence="1">Uncharacterized protein</fullName>
    </submittedName>
</protein>
<accession>A0A699WQ59</accession>
<dbReference type="AlphaFoldDB" id="A0A699WQ59"/>
<proteinExistence type="predicted"/>
<organism evidence="1">
    <name type="scientific">Tanacetum cinerariifolium</name>
    <name type="common">Dalmatian daisy</name>
    <name type="synonym">Chrysanthemum cinerariifolium</name>
    <dbReference type="NCBI Taxonomy" id="118510"/>
    <lineage>
        <taxon>Eukaryota</taxon>
        <taxon>Viridiplantae</taxon>
        <taxon>Streptophyta</taxon>
        <taxon>Embryophyta</taxon>
        <taxon>Tracheophyta</taxon>
        <taxon>Spermatophyta</taxon>
        <taxon>Magnoliopsida</taxon>
        <taxon>eudicotyledons</taxon>
        <taxon>Gunneridae</taxon>
        <taxon>Pentapetalae</taxon>
        <taxon>asterids</taxon>
        <taxon>campanulids</taxon>
        <taxon>Asterales</taxon>
        <taxon>Asteraceae</taxon>
        <taxon>Asteroideae</taxon>
        <taxon>Anthemideae</taxon>
        <taxon>Anthemidinae</taxon>
        <taxon>Tanacetum</taxon>
    </lineage>
</organism>
<dbReference type="EMBL" id="BKCJ011734129">
    <property type="protein sequence ID" value="GFD49009.1"/>
    <property type="molecule type" value="Genomic_DNA"/>
</dbReference>